<evidence type="ECO:0000256" key="1">
    <source>
        <dbReference type="ARBA" id="ARBA00011446"/>
    </source>
</evidence>
<dbReference type="InterPro" id="IPR054127">
    <property type="entry name" value="Pcf11_C"/>
</dbReference>
<dbReference type="SUPFAM" id="SSF48464">
    <property type="entry name" value="ENTH/VHS domain"/>
    <property type="match status" value="1"/>
</dbReference>
<dbReference type="PANTHER" id="PTHR15921">
    <property type="entry name" value="PRE-MRNA CLEAVAGE COMPLEX II"/>
    <property type="match status" value="1"/>
</dbReference>
<feature type="domain" description="CID" evidence="4">
    <location>
        <begin position="7"/>
        <end position="145"/>
    </location>
</feature>
<reference evidence="5" key="1">
    <citation type="journal article" date="2020" name="Stud. Mycol.">
        <title>101 Dothideomycetes genomes: a test case for predicting lifestyles and emergence of pathogens.</title>
        <authorList>
            <person name="Haridas S."/>
            <person name="Albert R."/>
            <person name="Binder M."/>
            <person name="Bloem J."/>
            <person name="Labutti K."/>
            <person name="Salamov A."/>
            <person name="Andreopoulos B."/>
            <person name="Baker S."/>
            <person name="Barry K."/>
            <person name="Bills G."/>
            <person name="Bluhm B."/>
            <person name="Cannon C."/>
            <person name="Castanera R."/>
            <person name="Culley D."/>
            <person name="Daum C."/>
            <person name="Ezra D."/>
            <person name="Gonzalez J."/>
            <person name="Henrissat B."/>
            <person name="Kuo A."/>
            <person name="Liang C."/>
            <person name="Lipzen A."/>
            <person name="Lutzoni F."/>
            <person name="Magnuson J."/>
            <person name="Mondo S."/>
            <person name="Nolan M."/>
            <person name="Ohm R."/>
            <person name="Pangilinan J."/>
            <person name="Park H.-J."/>
            <person name="Ramirez L."/>
            <person name="Alfaro M."/>
            <person name="Sun H."/>
            <person name="Tritt A."/>
            <person name="Yoshinaga Y."/>
            <person name="Zwiers L.-H."/>
            <person name="Turgeon B."/>
            <person name="Goodwin S."/>
            <person name="Spatafora J."/>
            <person name="Crous P."/>
            <person name="Grigoriev I."/>
        </authorList>
    </citation>
    <scope>NUCLEOTIDE SEQUENCE</scope>
    <source>
        <strain evidence="5">CBS 133067</strain>
    </source>
</reference>
<dbReference type="AlphaFoldDB" id="A0A9P4M541"/>
<dbReference type="GO" id="GO:0005737">
    <property type="term" value="C:cytoplasm"/>
    <property type="evidence" value="ECO:0007669"/>
    <property type="project" value="TreeGrafter"/>
</dbReference>
<dbReference type="InterPro" id="IPR002014">
    <property type="entry name" value="VHS_dom"/>
</dbReference>
<dbReference type="Pfam" id="PF11526">
    <property type="entry name" value="Pfc11_Clp1_ID"/>
    <property type="match status" value="1"/>
</dbReference>
<name>A0A9P4M541_9PEZI</name>
<dbReference type="Pfam" id="PF04818">
    <property type="entry name" value="CID"/>
    <property type="match status" value="1"/>
</dbReference>
<dbReference type="GO" id="GO:0016192">
    <property type="term" value="P:vesicle-mediated transport"/>
    <property type="evidence" value="ECO:0007669"/>
    <property type="project" value="UniProtKB-ARBA"/>
</dbReference>
<dbReference type="InterPro" id="IPR045154">
    <property type="entry name" value="PCF11-like"/>
</dbReference>
<keyword evidence="6" id="KW-1185">Reference proteome</keyword>
<dbReference type="GO" id="GO:0005849">
    <property type="term" value="C:mRNA cleavage factor complex"/>
    <property type="evidence" value="ECO:0007669"/>
    <property type="project" value="InterPro"/>
</dbReference>
<dbReference type="GO" id="GO:0035091">
    <property type="term" value="F:phosphatidylinositol binding"/>
    <property type="evidence" value="ECO:0007669"/>
    <property type="project" value="InterPro"/>
</dbReference>
<dbReference type="EMBL" id="ML978128">
    <property type="protein sequence ID" value="KAF2097603.1"/>
    <property type="molecule type" value="Genomic_DNA"/>
</dbReference>
<dbReference type="CDD" id="cd16982">
    <property type="entry name" value="CID_Pcf11"/>
    <property type="match status" value="1"/>
</dbReference>
<evidence type="ECO:0000259" key="4">
    <source>
        <dbReference type="PROSITE" id="PS51391"/>
    </source>
</evidence>
<comment type="subunit">
    <text evidence="1">Component of the ESCRT-0 complex composed of HSE1 and VPS27.</text>
</comment>
<comment type="caution">
    <text evidence="5">The sequence shown here is derived from an EMBL/GenBank/DDBJ whole genome shotgun (WGS) entry which is preliminary data.</text>
</comment>
<dbReference type="PROSITE" id="PS50179">
    <property type="entry name" value="VHS"/>
    <property type="match status" value="1"/>
</dbReference>
<feature type="compositionally biased region" description="Polar residues" evidence="2">
    <location>
        <begin position="228"/>
        <end position="247"/>
    </location>
</feature>
<protein>
    <recommendedName>
        <fullName evidence="7">CID domain-containing protein</fullName>
    </recommendedName>
</protein>
<dbReference type="FunFam" id="1.25.40.90:FF:000016">
    <property type="entry name" value="mRNA cleavage factor complex component Pcf11"/>
    <property type="match status" value="1"/>
</dbReference>
<dbReference type="Pfam" id="PF21936">
    <property type="entry name" value="Pcf11_C"/>
    <property type="match status" value="1"/>
</dbReference>
<dbReference type="OrthoDB" id="343582at2759"/>
<dbReference type="InterPro" id="IPR047415">
    <property type="entry name" value="Pcf11_CID"/>
</dbReference>
<dbReference type="InterPro" id="IPR008942">
    <property type="entry name" value="ENTH_VHS"/>
</dbReference>
<dbReference type="Proteomes" id="UP000799772">
    <property type="component" value="Unassembled WGS sequence"/>
</dbReference>
<dbReference type="GO" id="GO:0006369">
    <property type="term" value="P:termination of RNA polymerase II transcription"/>
    <property type="evidence" value="ECO:0007669"/>
    <property type="project" value="InterPro"/>
</dbReference>
<dbReference type="Gene3D" id="1.25.40.90">
    <property type="match status" value="1"/>
</dbReference>
<gene>
    <name evidence="5" type="ORF">NA57DRAFT_41406</name>
</gene>
<dbReference type="SMART" id="SM00582">
    <property type="entry name" value="RPR"/>
    <property type="match status" value="1"/>
</dbReference>
<dbReference type="InterPro" id="IPR006569">
    <property type="entry name" value="CID_dom"/>
</dbReference>
<organism evidence="5 6">
    <name type="scientific">Rhizodiscina lignyota</name>
    <dbReference type="NCBI Taxonomy" id="1504668"/>
    <lineage>
        <taxon>Eukaryota</taxon>
        <taxon>Fungi</taxon>
        <taxon>Dikarya</taxon>
        <taxon>Ascomycota</taxon>
        <taxon>Pezizomycotina</taxon>
        <taxon>Dothideomycetes</taxon>
        <taxon>Pleosporomycetidae</taxon>
        <taxon>Aulographales</taxon>
        <taxon>Rhizodiscinaceae</taxon>
        <taxon>Rhizodiscina</taxon>
    </lineage>
</organism>
<dbReference type="PROSITE" id="PS51391">
    <property type="entry name" value="CID"/>
    <property type="match status" value="1"/>
</dbReference>
<dbReference type="InterPro" id="IPR021605">
    <property type="entry name" value="Pcf11_Clp1-ID"/>
</dbReference>
<dbReference type="GO" id="GO:0007034">
    <property type="term" value="P:vacuolar transport"/>
    <property type="evidence" value="ECO:0007669"/>
    <property type="project" value="UniProtKB-ARBA"/>
</dbReference>
<evidence type="ECO:0000256" key="2">
    <source>
        <dbReference type="SAM" id="MobiDB-lite"/>
    </source>
</evidence>
<dbReference type="GO" id="GO:0000993">
    <property type="term" value="F:RNA polymerase II complex binding"/>
    <property type="evidence" value="ECO:0007669"/>
    <property type="project" value="InterPro"/>
</dbReference>
<proteinExistence type="predicted"/>
<dbReference type="PANTHER" id="PTHR15921:SF3">
    <property type="entry name" value="PRE-MRNA CLEAVAGE COMPLEX 2 PROTEIN PCF11"/>
    <property type="match status" value="1"/>
</dbReference>
<dbReference type="GO" id="GO:0031124">
    <property type="term" value="P:mRNA 3'-end processing"/>
    <property type="evidence" value="ECO:0007669"/>
    <property type="project" value="InterPro"/>
</dbReference>
<accession>A0A9P4M541</accession>
<dbReference type="GO" id="GO:0003729">
    <property type="term" value="F:mRNA binding"/>
    <property type="evidence" value="ECO:0007669"/>
    <property type="project" value="InterPro"/>
</dbReference>
<evidence type="ECO:0008006" key="7">
    <source>
        <dbReference type="Google" id="ProtNLM"/>
    </source>
</evidence>
<sequence length="335" mass="37937">MSYSALPSAEVAQDFREALEDLKINSRPEISNLTVIAKENTEYAQAISRELEDHIRKTRPEFKLPALYVLDSIVKNVGTPYTVYLGRNLYSTFMGAYTLVDPNVRKAMEALLKTWKQPVPESLDTRPVFPSDVTRDIENALIKARTVMLQHQQQQARPHKLYEARPDQCRQCGRRFPATEEGKRKKAAHMDWHFAVNTRVAESAKAVVNRSWYIGEREWIAYREVTSDNMNDSTNSEDGTGSANGTPSKAKKAKKESVVPVPTDVSQQNAHCPICQEKFDVSWHEEMQMPVWTNAMKVGGRVYHKTCYEEAGSARNTPTPESVLGKRKFDGGVEV</sequence>
<evidence type="ECO:0000313" key="5">
    <source>
        <dbReference type="EMBL" id="KAF2097603.1"/>
    </source>
</evidence>
<evidence type="ECO:0000259" key="3">
    <source>
        <dbReference type="PROSITE" id="PS50179"/>
    </source>
</evidence>
<dbReference type="GO" id="GO:0043130">
    <property type="term" value="F:ubiquitin binding"/>
    <property type="evidence" value="ECO:0007669"/>
    <property type="project" value="InterPro"/>
</dbReference>
<feature type="region of interest" description="Disordered" evidence="2">
    <location>
        <begin position="228"/>
        <end position="267"/>
    </location>
</feature>
<feature type="domain" description="VHS" evidence="3">
    <location>
        <begin position="24"/>
        <end position="115"/>
    </location>
</feature>
<evidence type="ECO:0000313" key="6">
    <source>
        <dbReference type="Proteomes" id="UP000799772"/>
    </source>
</evidence>